<evidence type="ECO:0000313" key="1">
    <source>
        <dbReference type="EMBL" id="GGD01504.1"/>
    </source>
</evidence>
<protein>
    <recommendedName>
        <fullName evidence="3">Short chain dehydrogenase</fullName>
    </recommendedName>
</protein>
<keyword evidence="2" id="KW-1185">Reference proteome</keyword>
<evidence type="ECO:0000313" key="2">
    <source>
        <dbReference type="Proteomes" id="UP000638188"/>
    </source>
</evidence>
<dbReference type="RefSeq" id="WP_223825401.1">
    <property type="nucleotide sequence ID" value="NZ_BMFF01000004.1"/>
</dbReference>
<sequence>MGTFRSYRAPGPSPGRKRIDNQRMIATALDKSERLDCVFLNAGIALSDEFIDK</sequence>
<gene>
    <name evidence="1" type="ORF">GCM10007418_20950</name>
</gene>
<dbReference type="EMBL" id="BMFF01000004">
    <property type="protein sequence ID" value="GGD01504.1"/>
    <property type="molecule type" value="Genomic_DNA"/>
</dbReference>
<dbReference type="Proteomes" id="UP000638188">
    <property type="component" value="Unassembled WGS sequence"/>
</dbReference>
<evidence type="ECO:0008006" key="3">
    <source>
        <dbReference type="Google" id="ProtNLM"/>
    </source>
</evidence>
<reference evidence="2" key="1">
    <citation type="journal article" date="2019" name="Int. J. Syst. Evol. Microbiol.">
        <title>The Global Catalogue of Microorganisms (GCM) 10K type strain sequencing project: providing services to taxonomists for standard genome sequencing and annotation.</title>
        <authorList>
            <consortium name="The Broad Institute Genomics Platform"/>
            <consortium name="The Broad Institute Genome Sequencing Center for Infectious Disease"/>
            <person name="Wu L."/>
            <person name="Ma J."/>
        </authorList>
    </citation>
    <scope>NUCLEOTIDE SEQUENCE [LARGE SCALE GENOMIC DNA]</scope>
    <source>
        <strain evidence="2">CGMCC 1.12482</strain>
    </source>
</reference>
<organism evidence="1 2">
    <name type="scientific">Halopseudomonas salina</name>
    <dbReference type="NCBI Taxonomy" id="1323744"/>
    <lineage>
        <taxon>Bacteria</taxon>
        <taxon>Pseudomonadati</taxon>
        <taxon>Pseudomonadota</taxon>
        <taxon>Gammaproteobacteria</taxon>
        <taxon>Pseudomonadales</taxon>
        <taxon>Pseudomonadaceae</taxon>
        <taxon>Halopseudomonas</taxon>
    </lineage>
</organism>
<comment type="caution">
    <text evidence="1">The sequence shown here is derived from an EMBL/GenBank/DDBJ whole genome shotgun (WGS) entry which is preliminary data.</text>
</comment>
<accession>A0ABQ1PR93</accession>
<proteinExistence type="predicted"/>
<name>A0ABQ1PR93_9GAMM</name>